<sequence length="300" mass="33361">MKRSIGRAIPSTDSLVIFDACVRSMNFTQAGNALGLTQSAVSRQILDLEQFLNVALFERAGRHLTLTAPGKRYWEEVTPLLEELEAKTIRMQMRHTLQNALNLSVAASFCNRWLIPKLPQFLEQNPRALVNVASRVGPIDLSRTEFDAAIINAPSPPQGVMTKLLFSIRLAAFASPGLLKKKRRLTASDIATLPLLHLTGMPDAWETYLHRMGLDDVRVSAGAHYSLWLLSCEAALAGLGVALLPPELVAEDVKAGRLIRLSQIEIPRNLSYWLAWRETEDNSPALQAFRDWLDSRCPAI</sequence>
<dbReference type="GO" id="GO:0006351">
    <property type="term" value="P:DNA-templated transcription"/>
    <property type="evidence" value="ECO:0007669"/>
    <property type="project" value="TreeGrafter"/>
</dbReference>
<gene>
    <name evidence="6" type="ORF">DN412_37340</name>
</gene>
<dbReference type="InterPro" id="IPR000847">
    <property type="entry name" value="LysR_HTH_N"/>
</dbReference>
<dbReference type="PRINTS" id="PR00039">
    <property type="entry name" value="HTHLYSR"/>
</dbReference>
<dbReference type="SUPFAM" id="SSF46785">
    <property type="entry name" value="Winged helix' DNA-binding domain"/>
    <property type="match status" value="1"/>
</dbReference>
<dbReference type="Gene3D" id="1.10.10.10">
    <property type="entry name" value="Winged helix-like DNA-binding domain superfamily/Winged helix DNA-binding domain"/>
    <property type="match status" value="1"/>
</dbReference>
<comment type="caution">
    <text evidence="6">The sequence shown here is derived from an EMBL/GenBank/DDBJ whole genome shotgun (WGS) entry which is preliminary data.</text>
</comment>
<protein>
    <recommendedName>
        <fullName evidence="5">HTH lysR-type domain-containing protein</fullName>
    </recommendedName>
</protein>
<dbReference type="Pfam" id="PF03466">
    <property type="entry name" value="LysR_substrate"/>
    <property type="match status" value="1"/>
</dbReference>
<dbReference type="InterPro" id="IPR058163">
    <property type="entry name" value="LysR-type_TF_proteobact-type"/>
</dbReference>
<accession>A0A370NIG1</accession>
<dbReference type="GO" id="GO:0043565">
    <property type="term" value="F:sequence-specific DNA binding"/>
    <property type="evidence" value="ECO:0007669"/>
    <property type="project" value="TreeGrafter"/>
</dbReference>
<dbReference type="RefSeq" id="WP_115216142.1">
    <property type="nucleotide sequence ID" value="NZ_QKWJ01000099.1"/>
</dbReference>
<organism evidence="6 7">
    <name type="scientific">Cupriavidus lacunae</name>
    <dbReference type="NCBI Taxonomy" id="2666307"/>
    <lineage>
        <taxon>Bacteria</taxon>
        <taxon>Pseudomonadati</taxon>
        <taxon>Pseudomonadota</taxon>
        <taxon>Betaproteobacteria</taxon>
        <taxon>Burkholderiales</taxon>
        <taxon>Burkholderiaceae</taxon>
        <taxon>Cupriavidus</taxon>
    </lineage>
</organism>
<keyword evidence="2" id="KW-0805">Transcription regulation</keyword>
<proteinExistence type="inferred from homology"/>
<dbReference type="Pfam" id="PF00126">
    <property type="entry name" value="HTH_1"/>
    <property type="match status" value="1"/>
</dbReference>
<dbReference type="PROSITE" id="PS50931">
    <property type="entry name" value="HTH_LYSR"/>
    <property type="match status" value="1"/>
</dbReference>
<dbReference type="InterPro" id="IPR005119">
    <property type="entry name" value="LysR_subst-bd"/>
</dbReference>
<comment type="similarity">
    <text evidence="1">Belongs to the LysR transcriptional regulatory family.</text>
</comment>
<dbReference type="Gene3D" id="3.40.190.10">
    <property type="entry name" value="Periplasmic binding protein-like II"/>
    <property type="match status" value="2"/>
</dbReference>
<dbReference type="GO" id="GO:0003700">
    <property type="term" value="F:DNA-binding transcription factor activity"/>
    <property type="evidence" value="ECO:0007669"/>
    <property type="project" value="InterPro"/>
</dbReference>
<evidence type="ECO:0000259" key="5">
    <source>
        <dbReference type="PROSITE" id="PS50931"/>
    </source>
</evidence>
<evidence type="ECO:0000256" key="1">
    <source>
        <dbReference type="ARBA" id="ARBA00009437"/>
    </source>
</evidence>
<keyword evidence="7" id="KW-1185">Reference proteome</keyword>
<feature type="domain" description="HTH lysR-type" evidence="5">
    <location>
        <begin position="10"/>
        <end position="67"/>
    </location>
</feature>
<dbReference type="InterPro" id="IPR036388">
    <property type="entry name" value="WH-like_DNA-bd_sf"/>
</dbReference>
<reference evidence="7" key="1">
    <citation type="submission" date="2018-06" db="EMBL/GenBank/DDBJ databases">
        <authorList>
            <person name="Feng T."/>
            <person name="Jeon C.O."/>
        </authorList>
    </citation>
    <scope>NUCLEOTIDE SEQUENCE [LARGE SCALE GENOMIC DNA]</scope>
    <source>
        <strain evidence="7">S23</strain>
    </source>
</reference>
<evidence type="ECO:0000256" key="3">
    <source>
        <dbReference type="ARBA" id="ARBA00023125"/>
    </source>
</evidence>
<dbReference type="SUPFAM" id="SSF53850">
    <property type="entry name" value="Periplasmic binding protein-like II"/>
    <property type="match status" value="1"/>
</dbReference>
<dbReference type="Proteomes" id="UP000255165">
    <property type="component" value="Unassembled WGS sequence"/>
</dbReference>
<evidence type="ECO:0000313" key="6">
    <source>
        <dbReference type="EMBL" id="RDK05390.1"/>
    </source>
</evidence>
<evidence type="ECO:0000256" key="4">
    <source>
        <dbReference type="ARBA" id="ARBA00023163"/>
    </source>
</evidence>
<name>A0A370NIG1_9BURK</name>
<keyword evidence="3" id="KW-0238">DNA-binding</keyword>
<dbReference type="PANTHER" id="PTHR30537">
    <property type="entry name" value="HTH-TYPE TRANSCRIPTIONAL REGULATOR"/>
    <property type="match status" value="1"/>
</dbReference>
<keyword evidence="4" id="KW-0804">Transcription</keyword>
<evidence type="ECO:0000313" key="7">
    <source>
        <dbReference type="Proteomes" id="UP000255165"/>
    </source>
</evidence>
<dbReference type="PANTHER" id="PTHR30537:SF26">
    <property type="entry name" value="GLYCINE CLEAVAGE SYSTEM TRANSCRIPTIONAL ACTIVATOR"/>
    <property type="match status" value="1"/>
</dbReference>
<evidence type="ECO:0000256" key="2">
    <source>
        <dbReference type="ARBA" id="ARBA00023015"/>
    </source>
</evidence>
<dbReference type="CDD" id="cd08432">
    <property type="entry name" value="PBP2_GcdR_TrpI_HvrB_AmpR_like"/>
    <property type="match status" value="1"/>
</dbReference>
<dbReference type="InterPro" id="IPR036390">
    <property type="entry name" value="WH_DNA-bd_sf"/>
</dbReference>
<dbReference type="EMBL" id="QKWJ01000099">
    <property type="protein sequence ID" value="RDK05390.1"/>
    <property type="molecule type" value="Genomic_DNA"/>
</dbReference>
<dbReference type="AlphaFoldDB" id="A0A370NIG1"/>